<keyword evidence="2" id="KW-1185">Reference proteome</keyword>
<dbReference type="Proteomes" id="UP001054945">
    <property type="component" value="Unassembled WGS sequence"/>
</dbReference>
<dbReference type="AlphaFoldDB" id="A0AAV4QCL8"/>
<dbReference type="EMBL" id="BPLR01006159">
    <property type="protein sequence ID" value="GIY07808.1"/>
    <property type="molecule type" value="Genomic_DNA"/>
</dbReference>
<gene>
    <name evidence="1" type="ORF">CEXT_18991</name>
</gene>
<proteinExistence type="predicted"/>
<accession>A0AAV4QCL8</accession>
<protein>
    <submittedName>
        <fullName evidence="1">Uncharacterized protein</fullName>
    </submittedName>
</protein>
<comment type="caution">
    <text evidence="1">The sequence shown here is derived from an EMBL/GenBank/DDBJ whole genome shotgun (WGS) entry which is preliminary data.</text>
</comment>
<evidence type="ECO:0000313" key="1">
    <source>
        <dbReference type="EMBL" id="GIY07808.1"/>
    </source>
</evidence>
<organism evidence="1 2">
    <name type="scientific">Caerostris extrusa</name>
    <name type="common">Bark spider</name>
    <name type="synonym">Caerostris bankana</name>
    <dbReference type="NCBI Taxonomy" id="172846"/>
    <lineage>
        <taxon>Eukaryota</taxon>
        <taxon>Metazoa</taxon>
        <taxon>Ecdysozoa</taxon>
        <taxon>Arthropoda</taxon>
        <taxon>Chelicerata</taxon>
        <taxon>Arachnida</taxon>
        <taxon>Araneae</taxon>
        <taxon>Araneomorphae</taxon>
        <taxon>Entelegynae</taxon>
        <taxon>Araneoidea</taxon>
        <taxon>Araneidae</taxon>
        <taxon>Caerostris</taxon>
    </lineage>
</organism>
<reference evidence="1 2" key="1">
    <citation type="submission" date="2021-06" db="EMBL/GenBank/DDBJ databases">
        <title>Caerostris extrusa draft genome.</title>
        <authorList>
            <person name="Kono N."/>
            <person name="Arakawa K."/>
        </authorList>
    </citation>
    <scope>NUCLEOTIDE SEQUENCE [LARGE SCALE GENOMIC DNA]</scope>
</reference>
<name>A0AAV4QCL8_CAEEX</name>
<sequence length="120" mass="14054">MRICWRRSYPKWQASNFVKGLGPRKVSGLNGEKGSLWDDISLYAARTIYPFFYLHEIYPFFFSACMSCSASFYHACVELVLPKKILAKMGIDFRNFLFATVYEDGEWKFAKGEKLFFDNK</sequence>
<evidence type="ECO:0000313" key="2">
    <source>
        <dbReference type="Proteomes" id="UP001054945"/>
    </source>
</evidence>